<keyword evidence="2" id="KW-1185">Reference proteome</keyword>
<dbReference type="EMBL" id="CM031811">
    <property type="protein sequence ID" value="KAG6661248.1"/>
    <property type="molecule type" value="Genomic_DNA"/>
</dbReference>
<evidence type="ECO:0000313" key="1">
    <source>
        <dbReference type="EMBL" id="KAG6661248.1"/>
    </source>
</evidence>
<evidence type="ECO:0000313" key="2">
    <source>
        <dbReference type="Proteomes" id="UP000811609"/>
    </source>
</evidence>
<protein>
    <submittedName>
        <fullName evidence="1">Uncharacterized protein</fullName>
    </submittedName>
</protein>
<name>A0A8T1R1N9_CARIL</name>
<sequence length="119" mass="13035">MLVPHIQNIICIISRNVIHLNLKKAYRNIVTSCLLGGPRKSLLTRCSRIQITTAIITKEAAVTHHISTVNGLRNTQALDFELRTGATMTRPVVAYGCEKSTIFVLFVTIAMSPTAASNT</sequence>
<proteinExistence type="predicted"/>
<dbReference type="AlphaFoldDB" id="A0A8T1R1N9"/>
<accession>A0A8T1R1N9</accession>
<organism evidence="1 2">
    <name type="scientific">Carya illinoinensis</name>
    <name type="common">Pecan</name>
    <dbReference type="NCBI Taxonomy" id="32201"/>
    <lineage>
        <taxon>Eukaryota</taxon>
        <taxon>Viridiplantae</taxon>
        <taxon>Streptophyta</taxon>
        <taxon>Embryophyta</taxon>
        <taxon>Tracheophyta</taxon>
        <taxon>Spermatophyta</taxon>
        <taxon>Magnoliopsida</taxon>
        <taxon>eudicotyledons</taxon>
        <taxon>Gunneridae</taxon>
        <taxon>Pentapetalae</taxon>
        <taxon>rosids</taxon>
        <taxon>fabids</taxon>
        <taxon>Fagales</taxon>
        <taxon>Juglandaceae</taxon>
        <taxon>Carya</taxon>
    </lineage>
</organism>
<dbReference type="Proteomes" id="UP000811609">
    <property type="component" value="Chromosome 3"/>
</dbReference>
<gene>
    <name evidence="1" type="ORF">CIPAW_03G160700</name>
</gene>
<reference evidence="1" key="1">
    <citation type="submission" date="2020-12" db="EMBL/GenBank/DDBJ databases">
        <title>WGS assembly of Carya illinoinensis cv. Pawnee.</title>
        <authorList>
            <person name="Platts A."/>
            <person name="Shu S."/>
            <person name="Wright S."/>
            <person name="Barry K."/>
            <person name="Edger P."/>
            <person name="Pires J.C."/>
            <person name="Schmutz J."/>
        </authorList>
    </citation>
    <scope>NUCLEOTIDE SEQUENCE</scope>
    <source>
        <tissue evidence="1">Leaf</tissue>
    </source>
</reference>
<comment type="caution">
    <text evidence="1">The sequence shown here is derived from an EMBL/GenBank/DDBJ whole genome shotgun (WGS) entry which is preliminary data.</text>
</comment>